<reference evidence="15 16" key="1">
    <citation type="journal article" date="2014" name="Nat. Genet.">
        <title>Genome and transcriptome of the porcine whipworm Trichuris suis.</title>
        <authorList>
            <person name="Jex A.R."/>
            <person name="Nejsum P."/>
            <person name="Schwarz E.M."/>
            <person name="Hu L."/>
            <person name="Young N.D."/>
            <person name="Hall R.S."/>
            <person name="Korhonen P.K."/>
            <person name="Liao S."/>
            <person name="Thamsborg S."/>
            <person name="Xia J."/>
            <person name="Xu P."/>
            <person name="Wang S."/>
            <person name="Scheerlinck J.P."/>
            <person name="Hofmann A."/>
            <person name="Sternberg P.W."/>
            <person name="Wang J."/>
            <person name="Gasser R.B."/>
        </authorList>
    </citation>
    <scope>NUCLEOTIDE SEQUENCE [LARGE SCALE GENOMIC DNA]</scope>
    <source>
        <strain evidence="15">DCEP-RM93M</strain>
    </source>
</reference>
<dbReference type="Pfam" id="PF22949">
    <property type="entry name" value="HRI2_3H"/>
    <property type="match status" value="1"/>
</dbReference>
<dbReference type="GO" id="GO:0004694">
    <property type="term" value="F:eukaryotic translation initiation factor 2alpha kinase activity"/>
    <property type="evidence" value="ECO:0007669"/>
    <property type="project" value="TreeGrafter"/>
</dbReference>
<dbReference type="GO" id="GO:0005737">
    <property type="term" value="C:cytoplasm"/>
    <property type="evidence" value="ECO:0007669"/>
    <property type="project" value="TreeGrafter"/>
</dbReference>
<evidence type="ECO:0000313" key="16">
    <source>
        <dbReference type="Proteomes" id="UP000030764"/>
    </source>
</evidence>
<evidence type="ECO:0000313" key="15">
    <source>
        <dbReference type="EMBL" id="KFD57252.1"/>
    </source>
</evidence>
<evidence type="ECO:0000256" key="4">
    <source>
        <dbReference type="ARBA" id="ARBA00022679"/>
    </source>
</evidence>
<keyword evidence="3" id="KW-0597">Phosphoprotein</keyword>
<evidence type="ECO:0000256" key="12">
    <source>
        <dbReference type="ARBA" id="ARBA00042456"/>
    </source>
</evidence>
<dbReference type="EMBL" id="KL363189">
    <property type="protein sequence ID" value="KFD57252.1"/>
    <property type="molecule type" value="Genomic_DNA"/>
</dbReference>
<evidence type="ECO:0000256" key="8">
    <source>
        <dbReference type="ARBA" id="ARBA00022840"/>
    </source>
</evidence>
<dbReference type="InterPro" id="IPR054521">
    <property type="entry name" value="HRI2_3H"/>
</dbReference>
<gene>
    <name evidence="15" type="ORF">M513_01763</name>
</gene>
<evidence type="ECO:0000259" key="14">
    <source>
        <dbReference type="PROSITE" id="PS50011"/>
    </source>
</evidence>
<accession>A0A085MJ56</accession>
<dbReference type="Proteomes" id="UP000030764">
    <property type="component" value="Unassembled WGS sequence"/>
</dbReference>
<keyword evidence="9" id="KW-0832">Ubl conjugation</keyword>
<evidence type="ECO:0000256" key="2">
    <source>
        <dbReference type="ARBA" id="ARBA00022527"/>
    </source>
</evidence>
<keyword evidence="8" id="KW-0067">ATP-binding</keyword>
<sequence length="598" mass="68550">MCQLTDQCSATTGYNGNRVPRNGRVGFCYSGLTMSSTDNWVVLDRDGRLPDNLANVHLVDEKVETLLAKCSKKDLVGFWNVVQILDRIIDEEDRRFLARFSAKDFLGLLLVSLLKMVCCFFERNPDRQRMLFYGVSSFLTEVGIIPSSLLSDDLCSIHERFFLTLLRVMKATQEALKVKITPELGLLIPSTNIDEKSLAPFICNEAEWYNQKRWGMQCHELESVCNGHPANGAKVLNTRSDNQYAVKKVVLTSCDAETWLKELREVTILMKLKHPNVTQYYGAWIDFEEFEGESPFCGGWSSELNLHESCENEDSFIGAKPVSIRRSKSCPDILSVTAVAKVESNSTDGNDTPLEQQLKSDTICQTRYMPKFAHKQTFFCVYFRTETSPLTLKDWLSARNLRAQRGHDRFSVVNRRQNEEMLRQLIEAVQYIHRQNIIHRNIQPSNIFLKGGKPNVLIGGFEAACYATEDLNFESWTAVTSSRTRKATALDITLYAAPELLELYDYDFTVDIFSIGIIVMELFCPYRTQEERIERITQLRNGDIPNDFYMRWPLYTSIAAQAVDQRPSQRPSTNDLLATGLFYSYSEDFLNVISWYRP</sequence>
<name>A0A085MJ56_9BILA</name>
<keyword evidence="16" id="KW-1185">Reference proteome</keyword>
<protein>
    <recommendedName>
        <fullName evidence="11">Eukaryotic translation initiation factor 2-alpha kinase 1</fullName>
        <ecNumber evidence="1">2.7.11.1</ecNumber>
    </recommendedName>
    <alternativeName>
        <fullName evidence="12">Hemin-sensitive initiation factor 2-alpha kinase</fullName>
    </alternativeName>
</protein>
<comment type="subunit">
    <text evidence="13">Synthesized in an inactive form that binds to the N-terminal domain of CDC37. Has to be associated with a multiprotein complex containing Hsp90, CDC37 and PPP5C for maturation and activation by autophosphorylation. The phosphatase PPP5C modulates this activation. Homodimer; homodimerizes in presence of heme, forming a disulfide-linked inactive homodimer. Interacts with DELE1; binds both to full-length DELE1 and processed form of DELE1 (S-DELE1) in response to stress, leading to activate its protein kinase activity and trigger the integrated stress response (ISR).</text>
</comment>
<evidence type="ECO:0000256" key="3">
    <source>
        <dbReference type="ARBA" id="ARBA00022553"/>
    </source>
</evidence>
<proteinExistence type="predicted"/>
<dbReference type="GO" id="GO:0005634">
    <property type="term" value="C:nucleus"/>
    <property type="evidence" value="ECO:0007669"/>
    <property type="project" value="TreeGrafter"/>
</dbReference>
<dbReference type="GO" id="GO:0005524">
    <property type="term" value="F:ATP binding"/>
    <property type="evidence" value="ECO:0007669"/>
    <property type="project" value="UniProtKB-KW"/>
</dbReference>
<keyword evidence="4" id="KW-0808">Transferase</keyword>
<dbReference type="SUPFAM" id="SSF56112">
    <property type="entry name" value="Protein kinase-like (PK-like)"/>
    <property type="match status" value="1"/>
</dbReference>
<dbReference type="Gene3D" id="3.30.200.20">
    <property type="entry name" value="Phosphorylase Kinase, domain 1"/>
    <property type="match status" value="1"/>
</dbReference>
<feature type="domain" description="Protein kinase" evidence="14">
    <location>
        <begin position="218"/>
        <end position="590"/>
    </location>
</feature>
<dbReference type="Pfam" id="PF00069">
    <property type="entry name" value="Pkinase"/>
    <property type="match status" value="1"/>
</dbReference>
<evidence type="ECO:0000256" key="6">
    <source>
        <dbReference type="ARBA" id="ARBA00022741"/>
    </source>
</evidence>
<evidence type="ECO:0000256" key="7">
    <source>
        <dbReference type="ARBA" id="ARBA00022777"/>
    </source>
</evidence>
<keyword evidence="7" id="KW-0418">Kinase</keyword>
<keyword evidence="2" id="KW-0723">Serine/threonine-protein kinase</keyword>
<keyword evidence="10" id="KW-1015">Disulfide bond</keyword>
<dbReference type="PROSITE" id="PS50011">
    <property type="entry name" value="PROTEIN_KINASE_DOM"/>
    <property type="match status" value="1"/>
</dbReference>
<organism evidence="15 16">
    <name type="scientific">Trichuris suis</name>
    <name type="common">pig whipworm</name>
    <dbReference type="NCBI Taxonomy" id="68888"/>
    <lineage>
        <taxon>Eukaryota</taxon>
        <taxon>Metazoa</taxon>
        <taxon>Ecdysozoa</taxon>
        <taxon>Nematoda</taxon>
        <taxon>Enoplea</taxon>
        <taxon>Dorylaimia</taxon>
        <taxon>Trichinellida</taxon>
        <taxon>Trichuridae</taxon>
        <taxon>Trichuris</taxon>
    </lineage>
</organism>
<evidence type="ECO:0000256" key="10">
    <source>
        <dbReference type="ARBA" id="ARBA00023157"/>
    </source>
</evidence>
<dbReference type="EC" id="2.7.11.1" evidence="1"/>
<dbReference type="InterPro" id="IPR011009">
    <property type="entry name" value="Kinase-like_dom_sf"/>
</dbReference>
<dbReference type="PANTHER" id="PTHR11042:SF160">
    <property type="entry name" value="EUKARYOTIC TRANSLATION INITIATION FACTOR 2-ALPHA KINASE 1"/>
    <property type="match status" value="1"/>
</dbReference>
<dbReference type="InterPro" id="IPR050339">
    <property type="entry name" value="CC_SR_Kinase"/>
</dbReference>
<keyword evidence="6" id="KW-0547">Nucleotide-binding</keyword>
<dbReference type="AlphaFoldDB" id="A0A085MJ56"/>
<evidence type="ECO:0000256" key="5">
    <source>
        <dbReference type="ARBA" id="ARBA00022737"/>
    </source>
</evidence>
<dbReference type="PANTHER" id="PTHR11042">
    <property type="entry name" value="EUKARYOTIC TRANSLATION INITIATION FACTOR 2-ALPHA KINASE EIF2-ALPHA KINASE -RELATED"/>
    <property type="match status" value="1"/>
</dbReference>
<evidence type="ECO:0000256" key="11">
    <source>
        <dbReference type="ARBA" id="ARBA00040433"/>
    </source>
</evidence>
<keyword evidence="5" id="KW-0677">Repeat</keyword>
<dbReference type="InterPro" id="IPR000719">
    <property type="entry name" value="Prot_kinase_dom"/>
</dbReference>
<evidence type="ECO:0000256" key="9">
    <source>
        <dbReference type="ARBA" id="ARBA00022843"/>
    </source>
</evidence>
<dbReference type="Gene3D" id="1.10.510.10">
    <property type="entry name" value="Transferase(Phosphotransferase) domain 1"/>
    <property type="match status" value="1"/>
</dbReference>
<evidence type="ECO:0000256" key="13">
    <source>
        <dbReference type="ARBA" id="ARBA00046654"/>
    </source>
</evidence>
<evidence type="ECO:0000256" key="1">
    <source>
        <dbReference type="ARBA" id="ARBA00012513"/>
    </source>
</evidence>